<dbReference type="GO" id="GO:0020037">
    <property type="term" value="F:heme binding"/>
    <property type="evidence" value="ECO:0007669"/>
    <property type="project" value="TreeGrafter"/>
</dbReference>
<dbReference type="RefSeq" id="WP_189128598.1">
    <property type="nucleotide sequence ID" value="NZ_BMNH01000038.1"/>
</dbReference>
<dbReference type="AlphaFoldDB" id="A0A917ZGQ3"/>
<proteinExistence type="predicted"/>
<dbReference type="CDD" id="cd00657">
    <property type="entry name" value="Ferritin_like"/>
    <property type="match status" value="1"/>
</dbReference>
<feature type="domain" description="Ferritin-like diiron" evidence="5">
    <location>
        <begin position="29"/>
        <end position="178"/>
    </location>
</feature>
<evidence type="ECO:0000256" key="3">
    <source>
        <dbReference type="ARBA" id="ARBA00023004"/>
    </source>
</evidence>
<evidence type="ECO:0000256" key="2">
    <source>
        <dbReference type="ARBA" id="ARBA00022434"/>
    </source>
</evidence>
<evidence type="ECO:0000313" key="6">
    <source>
        <dbReference type="EMBL" id="GGO81572.1"/>
    </source>
</evidence>
<dbReference type="Pfam" id="PF00210">
    <property type="entry name" value="Ferritin"/>
    <property type="match status" value="1"/>
</dbReference>
<comment type="cofactor">
    <cofactor evidence="1">
        <name>heme b</name>
        <dbReference type="ChEBI" id="CHEBI:60344"/>
    </cofactor>
</comment>
<dbReference type="PANTHER" id="PTHR30295:SF1">
    <property type="entry name" value="DNA PROTECTION DURING STARVATION PROTEIN"/>
    <property type="match status" value="1"/>
</dbReference>
<keyword evidence="3 4" id="KW-0408">Iron</keyword>
<dbReference type="InterPro" id="IPR009040">
    <property type="entry name" value="Ferritin-like_diiron"/>
</dbReference>
<feature type="binding site" evidence="4">
    <location>
        <position position="46"/>
    </location>
    <ligand>
        <name>Fe cation</name>
        <dbReference type="ChEBI" id="CHEBI:24875"/>
    </ligand>
</feature>
<dbReference type="GO" id="GO:0008199">
    <property type="term" value="F:ferric iron binding"/>
    <property type="evidence" value="ECO:0007669"/>
    <property type="project" value="InterPro"/>
</dbReference>
<feature type="binding site" evidence="4">
    <location>
        <position position="161"/>
    </location>
    <ligand>
        <name>Fe cation</name>
        <dbReference type="ChEBI" id="CHEBI:24875"/>
    </ligand>
</feature>
<dbReference type="PROSITE" id="PS50905">
    <property type="entry name" value="FERRITIN_LIKE"/>
    <property type="match status" value="1"/>
</dbReference>
<dbReference type="EMBL" id="BMNH01000038">
    <property type="protein sequence ID" value="GGO81572.1"/>
    <property type="molecule type" value="Genomic_DNA"/>
</dbReference>
<keyword evidence="2" id="KW-0409">Iron storage</keyword>
<keyword evidence="4" id="KW-0479">Metal-binding</keyword>
<dbReference type="PIRSF" id="PIRSF018063">
    <property type="entry name" value="Ferrtn_UCP018063"/>
    <property type="match status" value="1"/>
</dbReference>
<name>A0A917ZGQ3_9ACTN</name>
<dbReference type="InterPro" id="IPR008331">
    <property type="entry name" value="Ferritin_DPS_dom"/>
</dbReference>
<evidence type="ECO:0000256" key="4">
    <source>
        <dbReference type="PIRSR" id="PIRSR018063-50"/>
    </source>
</evidence>
<feature type="binding site" evidence="4">
    <location>
        <position position="82"/>
    </location>
    <ligand>
        <name>Fe cation</name>
        <dbReference type="ChEBI" id="CHEBI:24875"/>
    </ligand>
</feature>
<evidence type="ECO:0000256" key="1">
    <source>
        <dbReference type="ARBA" id="ARBA00001970"/>
    </source>
</evidence>
<dbReference type="SUPFAM" id="SSF47240">
    <property type="entry name" value="Ferritin-like"/>
    <property type="match status" value="1"/>
</dbReference>
<sequence>MAEFLTDIKTIRERARAEIDKGPITDAYGADLERVIQVCNEALATELVCVLRYKRHYYTASGIQSESVAQEFLEHAGEEQQHADKLAARIVQLGGKPDFNPDTLTTRAHSQYDESLGLIDMIKEDLVAERIAVASYTEIIQWLGDRDITTRRVFEELLAKEEEHADDMQSLLERIPSA</sequence>
<feature type="binding site" evidence="4">
    <location>
        <position position="164"/>
    </location>
    <ligand>
        <name>Fe cation</name>
        <dbReference type="ChEBI" id="CHEBI:24875"/>
    </ligand>
</feature>
<comment type="caution">
    <text evidence="6">The sequence shown here is derived from an EMBL/GenBank/DDBJ whole genome shotgun (WGS) entry which is preliminary data.</text>
</comment>
<dbReference type="PANTHER" id="PTHR30295">
    <property type="entry name" value="BACTERIOFERRITIN"/>
    <property type="match status" value="1"/>
</dbReference>
<dbReference type="GO" id="GO:0004322">
    <property type="term" value="F:ferroxidase activity"/>
    <property type="evidence" value="ECO:0007669"/>
    <property type="project" value="TreeGrafter"/>
</dbReference>
<evidence type="ECO:0000259" key="5">
    <source>
        <dbReference type="PROSITE" id="PS50905"/>
    </source>
</evidence>
<dbReference type="GO" id="GO:0005829">
    <property type="term" value="C:cytosol"/>
    <property type="evidence" value="ECO:0007669"/>
    <property type="project" value="TreeGrafter"/>
</dbReference>
<dbReference type="Gene3D" id="1.20.1260.10">
    <property type="match status" value="1"/>
</dbReference>
<gene>
    <name evidence="6" type="ORF">GCM10012289_70850</name>
</gene>
<organism evidence="6 7">
    <name type="scientific">Nonomuraea cavernae</name>
    <dbReference type="NCBI Taxonomy" id="2045107"/>
    <lineage>
        <taxon>Bacteria</taxon>
        <taxon>Bacillati</taxon>
        <taxon>Actinomycetota</taxon>
        <taxon>Actinomycetes</taxon>
        <taxon>Streptosporangiales</taxon>
        <taxon>Streptosporangiaceae</taxon>
        <taxon>Nonomuraea</taxon>
    </lineage>
</organism>
<dbReference type="InterPro" id="IPR009078">
    <property type="entry name" value="Ferritin-like_SF"/>
</dbReference>
<dbReference type="InterPro" id="IPR012347">
    <property type="entry name" value="Ferritin-like"/>
</dbReference>
<dbReference type="InterPro" id="IPR014490">
    <property type="entry name" value="Dps-like"/>
</dbReference>
<reference evidence="6" key="2">
    <citation type="submission" date="2020-09" db="EMBL/GenBank/DDBJ databases">
        <authorList>
            <person name="Sun Q."/>
            <person name="Zhou Y."/>
        </authorList>
    </citation>
    <scope>NUCLEOTIDE SEQUENCE</scope>
    <source>
        <strain evidence="6">CGMCC 4.7368</strain>
    </source>
</reference>
<evidence type="ECO:0000313" key="7">
    <source>
        <dbReference type="Proteomes" id="UP000646523"/>
    </source>
</evidence>
<keyword evidence="7" id="KW-1185">Reference proteome</keyword>
<dbReference type="GO" id="GO:0006879">
    <property type="term" value="P:intracellular iron ion homeostasis"/>
    <property type="evidence" value="ECO:0007669"/>
    <property type="project" value="UniProtKB-KW"/>
</dbReference>
<dbReference type="Proteomes" id="UP000646523">
    <property type="component" value="Unassembled WGS sequence"/>
</dbReference>
<accession>A0A917ZGQ3</accession>
<protein>
    <submittedName>
        <fullName evidence="6">Bacterioferritin</fullName>
    </submittedName>
</protein>
<feature type="binding site" evidence="4">
    <location>
        <position position="129"/>
    </location>
    <ligand>
        <name>Fe cation</name>
        <dbReference type="ChEBI" id="CHEBI:24875"/>
    </ligand>
</feature>
<reference evidence="6" key="1">
    <citation type="journal article" date="2014" name="Int. J. Syst. Evol. Microbiol.">
        <title>Complete genome sequence of Corynebacterium casei LMG S-19264T (=DSM 44701T), isolated from a smear-ripened cheese.</title>
        <authorList>
            <consortium name="US DOE Joint Genome Institute (JGI-PGF)"/>
            <person name="Walter F."/>
            <person name="Albersmeier A."/>
            <person name="Kalinowski J."/>
            <person name="Ruckert C."/>
        </authorList>
    </citation>
    <scope>NUCLEOTIDE SEQUENCE</scope>
    <source>
        <strain evidence="6">CGMCC 4.7368</strain>
    </source>
</reference>